<feature type="transmembrane region" description="Helical" evidence="2">
    <location>
        <begin position="34"/>
        <end position="57"/>
    </location>
</feature>
<proteinExistence type="predicted"/>
<dbReference type="EMBL" id="PZZL01000002">
    <property type="protein sequence ID" value="PTM61138.1"/>
    <property type="molecule type" value="Genomic_DNA"/>
</dbReference>
<keyword evidence="2" id="KW-0472">Membrane</keyword>
<gene>
    <name evidence="4" type="ORF">C8P69_102525</name>
</gene>
<sequence length="524" mass="55184">MNRPGSFLVALSMVAIAASVAVLAFTLGGLDAGTAAAAGCALLLALVIGHLGAQLAADRAATDRRLDALTRASGDLARDLGDIAERMDRIEVLAEEKAREASEPLGEEIRELGVLVKQFAETLQVHEAAIIAAGSPQMETYAQPVMTAPPPPPPVQAPVAQPAVAQAAPPPPPVQVLQRQAGALRRGAEARMSSPDLPEALAGIGRADAITILDEAISSKRYELFLQPIVTLPQRKVRFYQASVRLRTADGRVLLPEDYRALAEDAGLMPGLDTEVLGRCVQIVRRLTARNRDVGLVCDLSGSSLTDAAFATDLIASLEASRAIAGSLMLGFSQQTLRDMSSLDADTLRALSDKGFRFAMDGVRDLRIEPRDVAEKGIRLIKVPAPLMIARAADTGASIHVADLAGLFARYGMDLVVEDVESESVVVDLLDYEVKFAQGALFSPPRPVRAEVMAAAEPAGLQPAPAAAAAPRQRTEPRVDPRSPAAAPAAPQTLGAAVLAQGAVTREPRRPGSSGLRALIRDRS</sequence>
<evidence type="ECO:0000313" key="4">
    <source>
        <dbReference type="EMBL" id="PTM61138.1"/>
    </source>
</evidence>
<protein>
    <submittedName>
        <fullName evidence="4">Cyclic-di-GMP phosphodiesterase TipF (Flagellum assembly factor)</fullName>
    </submittedName>
</protein>
<evidence type="ECO:0000313" key="5">
    <source>
        <dbReference type="Proteomes" id="UP000241808"/>
    </source>
</evidence>
<dbReference type="PROSITE" id="PS50883">
    <property type="entry name" value="EAL"/>
    <property type="match status" value="1"/>
</dbReference>
<dbReference type="InterPro" id="IPR050706">
    <property type="entry name" value="Cyclic-di-GMP_PDE-like"/>
</dbReference>
<dbReference type="PANTHER" id="PTHR33121">
    <property type="entry name" value="CYCLIC DI-GMP PHOSPHODIESTERASE PDEF"/>
    <property type="match status" value="1"/>
</dbReference>
<dbReference type="SUPFAM" id="SSF141868">
    <property type="entry name" value="EAL domain-like"/>
    <property type="match status" value="1"/>
</dbReference>
<organism evidence="4 5">
    <name type="scientific">Phreatobacter oligotrophus</name>
    <dbReference type="NCBI Taxonomy" id="1122261"/>
    <lineage>
        <taxon>Bacteria</taxon>
        <taxon>Pseudomonadati</taxon>
        <taxon>Pseudomonadota</taxon>
        <taxon>Alphaproteobacteria</taxon>
        <taxon>Hyphomicrobiales</taxon>
        <taxon>Phreatobacteraceae</taxon>
        <taxon>Phreatobacter</taxon>
    </lineage>
</organism>
<dbReference type="Pfam" id="PF00563">
    <property type="entry name" value="EAL"/>
    <property type="match status" value="1"/>
</dbReference>
<evidence type="ECO:0000256" key="1">
    <source>
        <dbReference type="SAM" id="MobiDB-lite"/>
    </source>
</evidence>
<keyword evidence="2" id="KW-1133">Transmembrane helix</keyword>
<keyword evidence="2" id="KW-0812">Transmembrane</keyword>
<dbReference type="InterPro" id="IPR035919">
    <property type="entry name" value="EAL_sf"/>
</dbReference>
<keyword evidence="5" id="KW-1185">Reference proteome</keyword>
<dbReference type="RefSeq" id="WP_108175073.1">
    <property type="nucleotide sequence ID" value="NZ_PZZL01000002.1"/>
</dbReference>
<comment type="caution">
    <text evidence="4">The sequence shown here is derived from an EMBL/GenBank/DDBJ whole genome shotgun (WGS) entry which is preliminary data.</text>
</comment>
<feature type="region of interest" description="Disordered" evidence="1">
    <location>
        <begin position="460"/>
        <end position="524"/>
    </location>
</feature>
<evidence type="ECO:0000259" key="3">
    <source>
        <dbReference type="PROSITE" id="PS50883"/>
    </source>
</evidence>
<dbReference type="SMART" id="SM00052">
    <property type="entry name" value="EAL"/>
    <property type="match status" value="1"/>
</dbReference>
<dbReference type="CDD" id="cd01948">
    <property type="entry name" value="EAL"/>
    <property type="match status" value="1"/>
</dbReference>
<name>A0A2T4ZGV0_9HYPH</name>
<dbReference type="Gene3D" id="3.20.20.450">
    <property type="entry name" value="EAL domain"/>
    <property type="match status" value="1"/>
</dbReference>
<dbReference type="AlphaFoldDB" id="A0A2T4ZGV0"/>
<dbReference type="Proteomes" id="UP000241808">
    <property type="component" value="Unassembled WGS sequence"/>
</dbReference>
<dbReference type="InterPro" id="IPR001633">
    <property type="entry name" value="EAL_dom"/>
</dbReference>
<accession>A0A2T4ZGV0</accession>
<feature type="domain" description="EAL" evidence="3">
    <location>
        <begin position="206"/>
        <end position="459"/>
    </location>
</feature>
<reference evidence="4 5" key="1">
    <citation type="submission" date="2018-04" db="EMBL/GenBank/DDBJ databases">
        <title>Genomic Encyclopedia of Archaeal and Bacterial Type Strains, Phase II (KMG-II): from individual species to whole genera.</title>
        <authorList>
            <person name="Goeker M."/>
        </authorList>
    </citation>
    <scope>NUCLEOTIDE SEQUENCE [LARGE SCALE GENOMIC DNA]</scope>
    <source>
        <strain evidence="4 5">DSM 25521</strain>
    </source>
</reference>
<dbReference type="OrthoDB" id="7178689at2"/>
<evidence type="ECO:0000256" key="2">
    <source>
        <dbReference type="SAM" id="Phobius"/>
    </source>
</evidence>
<dbReference type="PANTHER" id="PTHR33121:SF79">
    <property type="entry name" value="CYCLIC DI-GMP PHOSPHODIESTERASE PDED-RELATED"/>
    <property type="match status" value="1"/>
</dbReference>
<feature type="compositionally biased region" description="Low complexity" evidence="1">
    <location>
        <begin position="460"/>
        <end position="471"/>
    </location>
</feature>
<dbReference type="GO" id="GO:0071111">
    <property type="term" value="F:cyclic-guanylate-specific phosphodiesterase activity"/>
    <property type="evidence" value="ECO:0007669"/>
    <property type="project" value="InterPro"/>
</dbReference>